<sequence>MKDQNQKNQNLLNGLIHLHIPLILHGMVMEHCIC</sequence>
<dbReference type="WBParaSite" id="OFLC_0001139601-mRNA-1">
    <property type="protein sequence ID" value="OFLC_0001139601-mRNA-1"/>
    <property type="gene ID" value="OFLC_0001139601"/>
</dbReference>
<reference evidence="3" key="1">
    <citation type="submission" date="2016-06" db="UniProtKB">
        <authorList>
            <consortium name="WormBaseParasite"/>
        </authorList>
    </citation>
    <scope>IDENTIFICATION</scope>
</reference>
<accession>A0A183HV84</accession>
<dbReference type="Proteomes" id="UP000267606">
    <property type="component" value="Unassembled WGS sequence"/>
</dbReference>
<evidence type="ECO:0000313" key="3">
    <source>
        <dbReference type="WBParaSite" id="OFLC_0001139601-mRNA-1"/>
    </source>
</evidence>
<dbReference type="AlphaFoldDB" id="A0A183HV84"/>
<keyword evidence="2" id="KW-1185">Reference proteome</keyword>
<protein>
    <submittedName>
        <fullName evidence="1 3">Uncharacterized protein</fullName>
    </submittedName>
</protein>
<evidence type="ECO:0000313" key="2">
    <source>
        <dbReference type="Proteomes" id="UP000267606"/>
    </source>
</evidence>
<proteinExistence type="predicted"/>
<name>A0A183HV84_9BILA</name>
<evidence type="ECO:0000313" key="1">
    <source>
        <dbReference type="EMBL" id="VDO76104.1"/>
    </source>
</evidence>
<organism evidence="3">
    <name type="scientific">Onchocerca flexuosa</name>
    <dbReference type="NCBI Taxonomy" id="387005"/>
    <lineage>
        <taxon>Eukaryota</taxon>
        <taxon>Metazoa</taxon>
        <taxon>Ecdysozoa</taxon>
        <taxon>Nematoda</taxon>
        <taxon>Chromadorea</taxon>
        <taxon>Rhabditida</taxon>
        <taxon>Spirurina</taxon>
        <taxon>Spiruromorpha</taxon>
        <taxon>Filarioidea</taxon>
        <taxon>Onchocercidae</taxon>
        <taxon>Onchocerca</taxon>
    </lineage>
</organism>
<dbReference type="EMBL" id="UZAJ01016404">
    <property type="protein sequence ID" value="VDO76104.1"/>
    <property type="molecule type" value="Genomic_DNA"/>
</dbReference>
<gene>
    <name evidence="1" type="ORF">OFLC_LOCUS11395</name>
</gene>
<reference evidence="1 2" key="2">
    <citation type="submission" date="2018-11" db="EMBL/GenBank/DDBJ databases">
        <authorList>
            <consortium name="Pathogen Informatics"/>
        </authorList>
    </citation>
    <scope>NUCLEOTIDE SEQUENCE [LARGE SCALE GENOMIC DNA]</scope>
</reference>